<sequence length="135" mass="15692">MKKLVFVLLASFLVLAACGKDKELNLNELTESFEEADLLMADIRDMEKDDYGMAPMKAEKAKIFEVKDSKNARIFKFDNEKDLEETKDYYDKLGEESAMLYSHTFSKGDFLIQMNGDIDKSIFKKYEKVMKNEIE</sequence>
<feature type="chain" id="PRO_5044557369" description="Stress protein" evidence="1">
    <location>
        <begin position="17"/>
        <end position="135"/>
    </location>
</feature>
<evidence type="ECO:0008006" key="6">
    <source>
        <dbReference type="Google" id="ProtNLM"/>
    </source>
</evidence>
<dbReference type="EMBL" id="LNPX01000036">
    <property type="protein sequence ID" value="OEK55701.1"/>
    <property type="molecule type" value="Genomic_DNA"/>
</dbReference>
<reference evidence="4" key="1">
    <citation type="submission" date="2015-11" db="EMBL/GenBank/DDBJ databases">
        <title>Genomic diversity of Staphylococcus saprophyticus strains from urinary tract infections, animal surfaces, and fermented foods.</title>
        <authorList>
            <person name="Wolfe B.E."/>
        </authorList>
    </citation>
    <scope>NUCLEOTIDE SEQUENCE [LARGE SCALE GENOMIC DNA]</scope>
    <source>
        <strain evidence="4">738_7</strain>
    </source>
</reference>
<evidence type="ECO:0000313" key="4">
    <source>
        <dbReference type="Proteomes" id="UP000095464"/>
    </source>
</evidence>
<dbReference type="RefSeq" id="WP_069812688.1">
    <property type="nucleotide sequence ID" value="NZ_CP068063.1"/>
</dbReference>
<dbReference type="EMBL" id="JAMBQA010000005">
    <property type="protein sequence ID" value="MDG0846785.1"/>
    <property type="molecule type" value="Genomic_DNA"/>
</dbReference>
<dbReference type="PROSITE" id="PS51257">
    <property type="entry name" value="PROKAR_LIPOPROTEIN"/>
    <property type="match status" value="1"/>
</dbReference>
<dbReference type="AlphaFoldDB" id="A0A1E5TIU7"/>
<name>A0A1E5TIU7_9STAP</name>
<evidence type="ECO:0000313" key="2">
    <source>
        <dbReference type="EMBL" id="MDG0846785.1"/>
    </source>
</evidence>
<accession>A0A1E5TIU7</accession>
<organism evidence="2 5">
    <name type="scientific">Staphylococcus equorum</name>
    <dbReference type="NCBI Taxonomy" id="246432"/>
    <lineage>
        <taxon>Bacteria</taxon>
        <taxon>Bacillati</taxon>
        <taxon>Bacillota</taxon>
        <taxon>Bacilli</taxon>
        <taxon>Bacillales</taxon>
        <taxon>Staphylococcaceae</taxon>
        <taxon>Staphylococcus</taxon>
    </lineage>
</organism>
<proteinExistence type="predicted"/>
<keyword evidence="1" id="KW-0732">Signal</keyword>
<evidence type="ECO:0000313" key="3">
    <source>
        <dbReference type="EMBL" id="OEK55701.1"/>
    </source>
</evidence>
<feature type="signal peptide" evidence="1">
    <location>
        <begin position="1"/>
        <end position="16"/>
    </location>
</feature>
<evidence type="ECO:0000256" key="1">
    <source>
        <dbReference type="SAM" id="SignalP"/>
    </source>
</evidence>
<dbReference type="Proteomes" id="UP000095464">
    <property type="component" value="Unassembled WGS sequence"/>
</dbReference>
<comment type="caution">
    <text evidence="2">The sequence shown here is derived from an EMBL/GenBank/DDBJ whole genome shotgun (WGS) entry which is preliminary data.</text>
</comment>
<evidence type="ECO:0000313" key="5">
    <source>
        <dbReference type="Proteomes" id="UP001152422"/>
    </source>
</evidence>
<gene>
    <name evidence="3" type="ORF">ASS94_08860</name>
    <name evidence="2" type="ORF">M4L89_11175</name>
</gene>
<reference evidence="3" key="2">
    <citation type="submission" date="2015-11" db="EMBL/GenBank/DDBJ databases">
        <authorList>
            <person name="Wolfe B.E."/>
        </authorList>
    </citation>
    <scope>NUCLEOTIDE SEQUENCE</scope>
    <source>
        <strain evidence="3">738_7</strain>
    </source>
</reference>
<dbReference type="Proteomes" id="UP001152422">
    <property type="component" value="Unassembled WGS sequence"/>
</dbReference>
<keyword evidence="5" id="KW-1185">Reference proteome</keyword>
<reference evidence="2" key="3">
    <citation type="submission" date="2022-05" db="EMBL/GenBank/DDBJ databases">
        <title>Comparative genomics of Staphylococcus equorum isolates.</title>
        <authorList>
            <person name="Luelf R.H."/>
        </authorList>
    </citation>
    <scope>NUCLEOTIDE SEQUENCE</scope>
    <source>
        <strain evidence="2">TMW 2.2497</strain>
    </source>
</reference>
<protein>
    <recommendedName>
        <fullName evidence="6">Stress protein</fullName>
    </recommendedName>
</protein>